<gene>
    <name evidence="3" type="ORF">KIW84_045659</name>
</gene>
<dbReference type="InterPro" id="IPR035669">
    <property type="entry name" value="SGNH_plant_lipase-like"/>
</dbReference>
<comment type="similarity">
    <text evidence="1">Belongs to the 'GDSL' lipolytic enzyme family.</text>
</comment>
<dbReference type="Gene3D" id="3.40.50.1110">
    <property type="entry name" value="SGNH hydrolase"/>
    <property type="match status" value="1"/>
</dbReference>
<keyword evidence="4" id="KW-1185">Reference proteome</keyword>
<dbReference type="SUPFAM" id="SSF52266">
    <property type="entry name" value="SGNH hydrolase"/>
    <property type="match status" value="1"/>
</dbReference>
<evidence type="ECO:0000313" key="4">
    <source>
        <dbReference type="Proteomes" id="UP001058974"/>
    </source>
</evidence>
<dbReference type="PANTHER" id="PTHR45966">
    <property type="entry name" value="GDSL-LIKE LIPASE/ACYLHYDROLASE"/>
    <property type="match status" value="1"/>
</dbReference>
<dbReference type="Gramene" id="Psat04G0565900-T2">
    <property type="protein sequence ID" value="KAI5422278.1"/>
    <property type="gene ID" value="KIW84_045659"/>
</dbReference>
<reference evidence="3 4" key="1">
    <citation type="journal article" date="2022" name="Nat. Genet.">
        <title>Improved pea reference genome and pan-genome highlight genomic features and evolutionary characteristics.</title>
        <authorList>
            <person name="Yang T."/>
            <person name="Liu R."/>
            <person name="Luo Y."/>
            <person name="Hu S."/>
            <person name="Wang D."/>
            <person name="Wang C."/>
            <person name="Pandey M.K."/>
            <person name="Ge S."/>
            <person name="Xu Q."/>
            <person name="Li N."/>
            <person name="Li G."/>
            <person name="Huang Y."/>
            <person name="Saxena R.K."/>
            <person name="Ji Y."/>
            <person name="Li M."/>
            <person name="Yan X."/>
            <person name="He Y."/>
            <person name="Liu Y."/>
            <person name="Wang X."/>
            <person name="Xiang C."/>
            <person name="Varshney R.K."/>
            <person name="Ding H."/>
            <person name="Gao S."/>
            <person name="Zong X."/>
        </authorList>
    </citation>
    <scope>NUCLEOTIDE SEQUENCE [LARGE SCALE GENOMIC DNA]</scope>
    <source>
        <strain evidence="3 4">cv. Zhongwan 6</strain>
    </source>
</reference>
<dbReference type="Proteomes" id="UP001058974">
    <property type="component" value="Chromosome 4"/>
</dbReference>
<sequence length="283" mass="31671">MSPAAEYAGLPLLPPYLHPGHPEYVYGVNFASGGSGALSQTSQESVIDLNTQLSYLRKVKKLFREKLGHEKTEELMFKSVYLFSVGSNDYGTLVDPNSGVVLPVDHQQFVDNVIENLSNVIKEIYELGGRKFGLVNVGPIGCSPSIRILVRKYECLEEISAVAKLHNKKLTEMVQKLENQLKGFIYSVTDFYSALSQVLKYPSKYGFKEASRACCGSGPYRGEDSCGGKKGIKEYELCENVSEHVFFDSHHPTDKANQHFARLIWNGNGNVTWPYNLKQLFEI</sequence>
<name>A0A9D4XJ33_PEA</name>
<evidence type="ECO:0000256" key="2">
    <source>
        <dbReference type="ARBA" id="ARBA00022729"/>
    </source>
</evidence>
<dbReference type="InterPro" id="IPR044552">
    <property type="entry name" value="GLIP1-5/GLL25"/>
</dbReference>
<accession>A0A9D4XJ33</accession>
<dbReference type="Pfam" id="PF00657">
    <property type="entry name" value="Lipase_GDSL"/>
    <property type="match status" value="1"/>
</dbReference>
<evidence type="ECO:0000313" key="3">
    <source>
        <dbReference type="EMBL" id="KAI5422278.1"/>
    </source>
</evidence>
<evidence type="ECO:0000256" key="1">
    <source>
        <dbReference type="ARBA" id="ARBA00008668"/>
    </source>
</evidence>
<organism evidence="3 4">
    <name type="scientific">Pisum sativum</name>
    <name type="common">Garden pea</name>
    <name type="synonym">Lathyrus oleraceus</name>
    <dbReference type="NCBI Taxonomy" id="3888"/>
    <lineage>
        <taxon>Eukaryota</taxon>
        <taxon>Viridiplantae</taxon>
        <taxon>Streptophyta</taxon>
        <taxon>Embryophyta</taxon>
        <taxon>Tracheophyta</taxon>
        <taxon>Spermatophyta</taxon>
        <taxon>Magnoliopsida</taxon>
        <taxon>eudicotyledons</taxon>
        <taxon>Gunneridae</taxon>
        <taxon>Pentapetalae</taxon>
        <taxon>rosids</taxon>
        <taxon>fabids</taxon>
        <taxon>Fabales</taxon>
        <taxon>Fabaceae</taxon>
        <taxon>Papilionoideae</taxon>
        <taxon>50 kb inversion clade</taxon>
        <taxon>NPAAA clade</taxon>
        <taxon>Hologalegina</taxon>
        <taxon>IRL clade</taxon>
        <taxon>Fabeae</taxon>
        <taxon>Lathyrus</taxon>
    </lineage>
</organism>
<dbReference type="CDD" id="cd01837">
    <property type="entry name" value="SGNH_plant_lipase_like"/>
    <property type="match status" value="1"/>
</dbReference>
<dbReference type="InterPro" id="IPR001087">
    <property type="entry name" value="GDSL"/>
</dbReference>
<dbReference type="InterPro" id="IPR036514">
    <property type="entry name" value="SGNH_hydro_sf"/>
</dbReference>
<proteinExistence type="inferred from homology"/>
<dbReference type="PANTHER" id="PTHR45966:SF34">
    <property type="entry name" value="GDSL-LIKE LIPASE_ACYLHYDROLASE"/>
    <property type="match status" value="1"/>
</dbReference>
<dbReference type="GO" id="GO:0016298">
    <property type="term" value="F:lipase activity"/>
    <property type="evidence" value="ECO:0007669"/>
    <property type="project" value="TreeGrafter"/>
</dbReference>
<dbReference type="EMBL" id="JAMSHJ010000004">
    <property type="protein sequence ID" value="KAI5422278.1"/>
    <property type="molecule type" value="Genomic_DNA"/>
</dbReference>
<protein>
    <submittedName>
        <fullName evidence="3">Uncharacterized protein</fullName>
    </submittedName>
</protein>
<comment type="caution">
    <text evidence="3">The sequence shown here is derived from an EMBL/GenBank/DDBJ whole genome shotgun (WGS) entry which is preliminary data.</text>
</comment>
<keyword evidence="2" id="KW-0732">Signal</keyword>
<dbReference type="AlphaFoldDB" id="A0A9D4XJ33"/>